<evidence type="ECO:0000256" key="6">
    <source>
        <dbReference type="PIRSR" id="PIRSR602157-2"/>
    </source>
</evidence>
<sequence length="480" mass="55018">MFSYLFLTTFITVIILEHQAEASFERHMLTNEPCSKDFFRCDNSICIPVKYRCDGDPNDCGSDPSNERDCSSALINLDRFEKYDHLKKKAVTWLFQQGKNDSSAEVFGYYATRTAVALYLVDETYFSPNNKIGKQLSMEVGYRLLSRLALNELEDVSSTELASFINAFLVACIDVRNFQGINLVQELRSRVDKDDYVNPFNLIALCNAGDNITQKDVDKLKAEFSNAHRELWTDEQALAVMATSCALQHNQTLRANLTEMISALTQRQKENGITDNLKTTSLILQALMSVNNTQQNTRQYTAKKALQGLLSNQEHDGSFGGDVIKTYFVLPVLRYRSLVDISSSHCLLPNRTGDEILQDWMFQTGNKSKVRYSLWLGTDRYLEKTMQLYIPAGTSFYRIMEVAAKLDPMYKFENTTRSSKPYVYSVAKIEDDPESGKFWFLYSIDASNTTTLINQSPVEYMPKNNEHMIMWYKKAHWSME</sequence>
<dbReference type="CDD" id="cd00112">
    <property type="entry name" value="LDLa"/>
    <property type="match status" value="1"/>
</dbReference>
<proteinExistence type="evidence at transcript level"/>
<dbReference type="PROSITE" id="PS50068">
    <property type="entry name" value="LDLRA_2"/>
    <property type="match status" value="1"/>
</dbReference>
<reference evidence="9" key="1">
    <citation type="journal article" date="2016" name="Mol. Ecol. Resour.">
        <title>Evaluation of the impact of RNA preservation methods of spiders for de novo transcriptome assembly.</title>
        <authorList>
            <person name="Kono N."/>
            <person name="Nakamura H."/>
            <person name="Ito Y."/>
            <person name="Tomita M."/>
            <person name="Arakawa K."/>
        </authorList>
    </citation>
    <scope>NUCLEOTIDE SEQUENCE</scope>
    <source>
        <tissue evidence="9">Whole body</tissue>
    </source>
</reference>
<dbReference type="SMART" id="SM00192">
    <property type="entry name" value="LDLa"/>
    <property type="match status" value="1"/>
</dbReference>
<dbReference type="InterPro" id="IPR008930">
    <property type="entry name" value="Terpenoid_cyclase/PrenylTrfase"/>
</dbReference>
<keyword evidence="4 6" id="KW-1015">Disulfide bond</keyword>
<dbReference type="SUPFAM" id="SSF48239">
    <property type="entry name" value="Terpenoid cyclases/Protein prenyltransferases"/>
    <property type="match status" value="1"/>
</dbReference>
<dbReference type="InterPro" id="IPR002157">
    <property type="entry name" value="Cbl-bd_prot"/>
</dbReference>
<dbReference type="GO" id="GO:0005615">
    <property type="term" value="C:extracellular space"/>
    <property type="evidence" value="ECO:0007669"/>
    <property type="project" value="TreeGrafter"/>
</dbReference>
<dbReference type="OrthoDB" id="6436930at2759"/>
<keyword evidence="5" id="KW-0170">Cobalt</keyword>
<dbReference type="Pfam" id="PF01122">
    <property type="entry name" value="Cobalamin_bind"/>
    <property type="match status" value="1"/>
</dbReference>
<organism evidence="9">
    <name type="scientific">Parasteatoda tepidariorum</name>
    <name type="common">Common house spider</name>
    <name type="synonym">Achaearanea tepidariorum</name>
    <dbReference type="NCBI Taxonomy" id="114398"/>
    <lineage>
        <taxon>Eukaryota</taxon>
        <taxon>Metazoa</taxon>
        <taxon>Ecdysozoa</taxon>
        <taxon>Arthropoda</taxon>
        <taxon>Chelicerata</taxon>
        <taxon>Arachnida</taxon>
        <taxon>Araneae</taxon>
        <taxon>Araneomorphae</taxon>
        <taxon>Entelegynae</taxon>
        <taxon>Araneoidea</taxon>
        <taxon>Theridiidae</taxon>
        <taxon>Parasteatoda</taxon>
    </lineage>
</organism>
<comment type="subcellular location">
    <subcellularLocation>
        <location evidence="1">Secreted</location>
    </subcellularLocation>
</comment>
<dbReference type="SUPFAM" id="SSF57424">
    <property type="entry name" value="LDL receptor-like module"/>
    <property type="match status" value="1"/>
</dbReference>
<feature type="disulfide bond" evidence="6">
    <location>
        <begin position="206"/>
        <end position="245"/>
    </location>
</feature>
<dbReference type="Gene3D" id="4.10.400.10">
    <property type="entry name" value="Low-density Lipoprotein Receptor"/>
    <property type="match status" value="1"/>
</dbReference>
<dbReference type="GO" id="GO:0015889">
    <property type="term" value="P:cobalamin transport"/>
    <property type="evidence" value="ECO:0007669"/>
    <property type="project" value="InterPro"/>
</dbReference>
<keyword evidence="3 8" id="KW-0732">Signal</keyword>
<feature type="disulfide bond" evidence="7">
    <location>
        <begin position="34"/>
        <end position="46"/>
    </location>
</feature>
<dbReference type="PANTHER" id="PTHR10559:SF18">
    <property type="entry name" value="TRANSCOBALAMIN II"/>
    <property type="match status" value="1"/>
</dbReference>
<dbReference type="AlphaFoldDB" id="A0A2L2YM10"/>
<evidence type="ECO:0000256" key="2">
    <source>
        <dbReference type="ARBA" id="ARBA00022525"/>
    </source>
</evidence>
<evidence type="ECO:0000256" key="1">
    <source>
        <dbReference type="ARBA" id="ARBA00004613"/>
    </source>
</evidence>
<accession>A0A2L2YM10</accession>
<dbReference type="InterPro" id="IPR036055">
    <property type="entry name" value="LDL_receptor-like_sf"/>
</dbReference>
<evidence type="ECO:0000313" key="9">
    <source>
        <dbReference type="EMBL" id="LAA09158.1"/>
    </source>
</evidence>
<feature type="binding site" evidence="5">
    <location>
        <position position="276"/>
    </location>
    <ligand>
        <name>cyanocob(III)alamin</name>
        <dbReference type="ChEBI" id="CHEBI:17439"/>
    </ligand>
</feature>
<evidence type="ECO:0000256" key="4">
    <source>
        <dbReference type="ARBA" id="ARBA00023157"/>
    </source>
</evidence>
<feature type="binding site" evidence="5">
    <location>
        <begin position="422"/>
        <end position="423"/>
    </location>
    <ligand>
        <name>cyanocob(III)alamin</name>
        <dbReference type="ChEBI" id="CHEBI:17439"/>
    </ligand>
</feature>
<feature type="binding site" evidence="5">
    <location>
        <begin position="439"/>
        <end position="441"/>
    </location>
    <ligand>
        <name>cyanocob(III)alamin</name>
        <dbReference type="ChEBI" id="CHEBI:17439"/>
    </ligand>
</feature>
<dbReference type="Gene3D" id="2.170.130.30">
    <property type="match status" value="1"/>
</dbReference>
<comment type="caution">
    <text evidence="7">Lacks conserved residue(s) required for the propagation of feature annotation.</text>
</comment>
<evidence type="ECO:0000256" key="3">
    <source>
        <dbReference type="ARBA" id="ARBA00022729"/>
    </source>
</evidence>
<feature type="chain" id="PRO_5014805000" evidence="8">
    <location>
        <begin position="23"/>
        <end position="480"/>
    </location>
</feature>
<dbReference type="GO" id="GO:0031419">
    <property type="term" value="F:cobalamin binding"/>
    <property type="evidence" value="ECO:0007669"/>
    <property type="project" value="InterPro"/>
</dbReference>
<dbReference type="PANTHER" id="PTHR10559">
    <property type="entry name" value="TRANSCOBALAMIN-1/GASTRIC INTRINSIC FACTOR"/>
    <property type="match status" value="1"/>
</dbReference>
<name>A0A2L2YM10_PARTP</name>
<dbReference type="InterPro" id="IPR002172">
    <property type="entry name" value="LDrepeatLR_classA_rpt"/>
</dbReference>
<keyword evidence="2" id="KW-0964">Secreted</keyword>
<dbReference type="InterPro" id="IPR051588">
    <property type="entry name" value="Cobalamin_Transport"/>
</dbReference>
<evidence type="ECO:0000256" key="5">
    <source>
        <dbReference type="PIRSR" id="PIRSR602157-1"/>
    </source>
</evidence>
<evidence type="ECO:0000256" key="7">
    <source>
        <dbReference type="PROSITE-ProRule" id="PRU00124"/>
    </source>
</evidence>
<dbReference type="Gene3D" id="1.50.10.20">
    <property type="match status" value="1"/>
</dbReference>
<feature type="binding site" evidence="5">
    <location>
        <position position="234"/>
    </location>
    <ligand>
        <name>cyanocob(III)alamin</name>
        <dbReference type="ChEBI" id="CHEBI:17439"/>
    </ligand>
</feature>
<feature type="signal peptide" evidence="8">
    <location>
        <begin position="1"/>
        <end position="22"/>
    </location>
</feature>
<dbReference type="EMBL" id="IAAA01039256">
    <property type="protein sequence ID" value="LAA09158.1"/>
    <property type="molecule type" value="mRNA"/>
</dbReference>
<protein>
    <submittedName>
        <fullName evidence="9">Uncharacterized protein</fullName>
    </submittedName>
</protein>
<evidence type="ECO:0000256" key="8">
    <source>
        <dbReference type="SAM" id="SignalP"/>
    </source>
</evidence>